<feature type="compositionally biased region" description="Basic and acidic residues" evidence="1">
    <location>
        <begin position="64"/>
        <end position="79"/>
    </location>
</feature>
<feature type="region of interest" description="Disordered" evidence="1">
    <location>
        <begin position="46"/>
        <end position="79"/>
    </location>
</feature>
<reference evidence="2 3" key="1">
    <citation type="submission" date="2021-05" db="EMBL/GenBank/DDBJ databases">
        <title>Genome Assembly of Synthetic Allotetraploid Brassica napus Reveals Homoeologous Exchanges between Subgenomes.</title>
        <authorList>
            <person name="Davis J.T."/>
        </authorList>
    </citation>
    <scope>NUCLEOTIDE SEQUENCE [LARGE SCALE GENOMIC DNA]</scope>
    <source>
        <strain evidence="3">cv. Da-Ae</strain>
        <tissue evidence="2">Seedling</tissue>
    </source>
</reference>
<dbReference type="EMBL" id="JAGKQM010000007">
    <property type="protein sequence ID" value="KAH0918339.1"/>
    <property type="molecule type" value="Genomic_DNA"/>
</dbReference>
<evidence type="ECO:0000256" key="1">
    <source>
        <dbReference type="SAM" id="MobiDB-lite"/>
    </source>
</evidence>
<comment type="caution">
    <text evidence="2">The sequence shown here is derived from an EMBL/GenBank/DDBJ whole genome shotgun (WGS) entry which is preliminary data.</text>
</comment>
<feature type="non-terminal residue" evidence="2">
    <location>
        <position position="1"/>
    </location>
</feature>
<protein>
    <submittedName>
        <fullName evidence="2">Uncharacterized protein</fullName>
    </submittedName>
</protein>
<evidence type="ECO:0000313" key="2">
    <source>
        <dbReference type="EMBL" id="KAH0918339.1"/>
    </source>
</evidence>
<sequence length="144" mass="16557">LWFNPHPEALARGVNRHLRWMGCWSEGAVVWRGKRGEVILREVKATKAPSSPAQISGRRMRSRRDRDSSPQRGQKAEEKRFRWKLSGFELRRNEGFGGGAQGLLASMTVRSRQRLTRVALIKRLQHMSCLLDAWIIRGSLIRLA</sequence>
<keyword evidence="3" id="KW-1185">Reference proteome</keyword>
<name>A0ABQ8CMN2_BRANA</name>
<dbReference type="Proteomes" id="UP000824890">
    <property type="component" value="Unassembled WGS sequence"/>
</dbReference>
<organism evidence="2 3">
    <name type="scientific">Brassica napus</name>
    <name type="common">Rape</name>
    <dbReference type="NCBI Taxonomy" id="3708"/>
    <lineage>
        <taxon>Eukaryota</taxon>
        <taxon>Viridiplantae</taxon>
        <taxon>Streptophyta</taxon>
        <taxon>Embryophyta</taxon>
        <taxon>Tracheophyta</taxon>
        <taxon>Spermatophyta</taxon>
        <taxon>Magnoliopsida</taxon>
        <taxon>eudicotyledons</taxon>
        <taxon>Gunneridae</taxon>
        <taxon>Pentapetalae</taxon>
        <taxon>rosids</taxon>
        <taxon>malvids</taxon>
        <taxon>Brassicales</taxon>
        <taxon>Brassicaceae</taxon>
        <taxon>Brassiceae</taxon>
        <taxon>Brassica</taxon>
    </lineage>
</organism>
<evidence type="ECO:0000313" key="3">
    <source>
        <dbReference type="Proteomes" id="UP000824890"/>
    </source>
</evidence>
<accession>A0ABQ8CMN2</accession>
<gene>
    <name evidence="2" type="ORF">HID58_025999</name>
</gene>
<proteinExistence type="predicted"/>